<accession>A0ABY3AGL7</accession>
<organism evidence="1 2">
    <name type="scientific">Paenibacillus popilliae</name>
    <name type="common">Bacillus popilliae</name>
    <dbReference type="NCBI Taxonomy" id="78057"/>
    <lineage>
        <taxon>Bacteria</taxon>
        <taxon>Bacillati</taxon>
        <taxon>Bacillota</taxon>
        <taxon>Bacilli</taxon>
        <taxon>Bacillales</taxon>
        <taxon>Paenibacillaceae</taxon>
        <taxon>Paenibacillus</taxon>
    </lineage>
</organism>
<dbReference type="EMBL" id="SADY01000017">
    <property type="protein sequence ID" value="TQR40183.1"/>
    <property type="molecule type" value="Genomic_DNA"/>
</dbReference>
<dbReference type="Proteomes" id="UP000316208">
    <property type="component" value="Unassembled WGS sequence"/>
</dbReference>
<gene>
    <name evidence="1" type="ORF">C7Y44_28220</name>
</gene>
<dbReference type="RefSeq" id="WP_142547012.1">
    <property type="nucleotide sequence ID" value="NZ_SADY01000017.1"/>
</dbReference>
<dbReference type="Gene3D" id="3.40.50.1000">
    <property type="entry name" value="HAD superfamily/HAD-like"/>
    <property type="match status" value="1"/>
</dbReference>
<reference evidence="1 2" key="1">
    <citation type="submission" date="2018-03" db="EMBL/GenBank/DDBJ databases">
        <title>Aerobic endospore-forming bacteria genome sequencing and assembly.</title>
        <authorList>
            <person name="Cavalcante D.A."/>
            <person name="Driks A."/>
            <person name="Putonti C."/>
            <person name="De-Souza M.T."/>
        </authorList>
    </citation>
    <scope>NUCLEOTIDE SEQUENCE [LARGE SCALE GENOMIC DNA]</scope>
    <source>
        <strain evidence="1 2">SDF0028</strain>
    </source>
</reference>
<evidence type="ECO:0000313" key="2">
    <source>
        <dbReference type="Proteomes" id="UP000316208"/>
    </source>
</evidence>
<protein>
    <recommendedName>
        <fullName evidence="3">Phosphoglycolate phosphatase</fullName>
    </recommendedName>
</protein>
<dbReference type="SUPFAM" id="SSF56784">
    <property type="entry name" value="HAD-like"/>
    <property type="match status" value="1"/>
</dbReference>
<comment type="caution">
    <text evidence="1">The sequence shown here is derived from an EMBL/GenBank/DDBJ whole genome shotgun (WGS) entry which is preliminary data.</text>
</comment>
<proteinExistence type="predicted"/>
<evidence type="ECO:0008006" key="3">
    <source>
        <dbReference type="Google" id="ProtNLM"/>
    </source>
</evidence>
<keyword evidence="2" id="KW-1185">Reference proteome</keyword>
<evidence type="ECO:0000313" key="1">
    <source>
        <dbReference type="EMBL" id="TQR40183.1"/>
    </source>
</evidence>
<sequence length="56" mass="6242">MGDDPNDIIVAKSAGVLSAGVLWGTKDRQALINSSPDYLFETTEEMCEFLRGRYIF</sequence>
<name>A0ABY3AGL7_PAEPP</name>
<dbReference type="InterPro" id="IPR036412">
    <property type="entry name" value="HAD-like_sf"/>
</dbReference>
<dbReference type="InterPro" id="IPR023214">
    <property type="entry name" value="HAD_sf"/>
</dbReference>